<keyword evidence="3" id="KW-0443">Lipid metabolism</keyword>
<organism evidence="5 6">
    <name type="scientific">Hevea brasiliensis</name>
    <name type="common">Para rubber tree</name>
    <name type="synonym">Siphonia brasiliensis</name>
    <dbReference type="NCBI Taxonomy" id="3981"/>
    <lineage>
        <taxon>Eukaryota</taxon>
        <taxon>Viridiplantae</taxon>
        <taxon>Streptophyta</taxon>
        <taxon>Embryophyta</taxon>
        <taxon>Tracheophyta</taxon>
        <taxon>Spermatophyta</taxon>
        <taxon>Magnoliopsida</taxon>
        <taxon>eudicotyledons</taxon>
        <taxon>Gunneridae</taxon>
        <taxon>Pentapetalae</taxon>
        <taxon>rosids</taxon>
        <taxon>fabids</taxon>
        <taxon>Malpighiales</taxon>
        <taxon>Euphorbiaceae</taxon>
        <taxon>Crotonoideae</taxon>
        <taxon>Micrandreae</taxon>
        <taxon>Hevea</taxon>
    </lineage>
</organism>
<evidence type="ECO:0000256" key="1">
    <source>
        <dbReference type="ARBA" id="ARBA00008668"/>
    </source>
</evidence>
<feature type="chain" id="PRO_5046379988" evidence="4">
    <location>
        <begin position="26"/>
        <end position="367"/>
    </location>
</feature>
<dbReference type="PANTHER" id="PTHR45648:SF180">
    <property type="entry name" value="OS04G0561800 PROTEIN"/>
    <property type="match status" value="1"/>
</dbReference>
<dbReference type="PANTHER" id="PTHR45648">
    <property type="entry name" value="GDSL LIPASE/ACYLHYDROLASE FAMILY PROTEIN (AFU_ORTHOLOGUE AFUA_4G14700)"/>
    <property type="match status" value="1"/>
</dbReference>
<dbReference type="InterPro" id="IPR036514">
    <property type="entry name" value="SGNH_hydro_sf"/>
</dbReference>
<dbReference type="InterPro" id="IPR035669">
    <property type="entry name" value="SGNH_plant_lipase-like"/>
</dbReference>
<keyword evidence="3" id="KW-0442">Lipid degradation</keyword>
<evidence type="ECO:0000256" key="3">
    <source>
        <dbReference type="ARBA" id="ARBA00022963"/>
    </source>
</evidence>
<keyword evidence="4" id="KW-0732">Signal</keyword>
<keyword evidence="6" id="KW-1185">Reference proteome</keyword>
<protein>
    <submittedName>
        <fullName evidence="5">Uncharacterized protein</fullName>
    </submittedName>
</protein>
<proteinExistence type="inferred from homology"/>
<gene>
    <name evidence="5" type="ORF">P3X46_029115</name>
</gene>
<dbReference type="Proteomes" id="UP001174677">
    <property type="component" value="Chromosome 16"/>
</dbReference>
<evidence type="ECO:0000256" key="2">
    <source>
        <dbReference type="ARBA" id="ARBA00022801"/>
    </source>
</evidence>
<keyword evidence="2" id="KW-0378">Hydrolase</keyword>
<accession>A0ABQ9KRP4</accession>
<dbReference type="Gene3D" id="3.40.50.1110">
    <property type="entry name" value="SGNH hydrolase"/>
    <property type="match status" value="1"/>
</dbReference>
<dbReference type="EMBL" id="JARPOI010000016">
    <property type="protein sequence ID" value="KAJ9146900.1"/>
    <property type="molecule type" value="Genomic_DNA"/>
</dbReference>
<name>A0ABQ9KRP4_HEVBR</name>
<evidence type="ECO:0000313" key="5">
    <source>
        <dbReference type="EMBL" id="KAJ9146900.1"/>
    </source>
</evidence>
<comment type="similarity">
    <text evidence="1">Belongs to the 'GDSL' lipolytic enzyme family.</text>
</comment>
<comment type="caution">
    <text evidence="5">The sequence shown here is derived from an EMBL/GenBank/DDBJ whole genome shotgun (WGS) entry which is preliminary data.</text>
</comment>
<evidence type="ECO:0000256" key="4">
    <source>
        <dbReference type="SAM" id="SignalP"/>
    </source>
</evidence>
<dbReference type="InterPro" id="IPR051058">
    <property type="entry name" value="GDSL_Est/Lipase"/>
</dbReference>
<feature type="signal peptide" evidence="4">
    <location>
        <begin position="1"/>
        <end position="25"/>
    </location>
</feature>
<reference evidence="5" key="1">
    <citation type="journal article" date="2023" name="Plant Biotechnol. J.">
        <title>Chromosome-level wild Hevea brasiliensis genome provides new tools for genomic-assisted breeding and valuable loci to elevate rubber yield.</title>
        <authorList>
            <person name="Cheng H."/>
            <person name="Song X."/>
            <person name="Hu Y."/>
            <person name="Wu T."/>
            <person name="Yang Q."/>
            <person name="An Z."/>
            <person name="Feng S."/>
            <person name="Deng Z."/>
            <person name="Wu W."/>
            <person name="Zeng X."/>
            <person name="Tu M."/>
            <person name="Wang X."/>
            <person name="Huang H."/>
        </authorList>
    </citation>
    <scope>NUCLEOTIDE SEQUENCE</scope>
    <source>
        <strain evidence="5">MT/VB/25A 57/8</strain>
    </source>
</reference>
<dbReference type="InterPro" id="IPR001087">
    <property type="entry name" value="GDSL"/>
</dbReference>
<dbReference type="SUPFAM" id="SSF52266">
    <property type="entry name" value="SGNH hydrolase"/>
    <property type="match status" value="1"/>
</dbReference>
<dbReference type="Pfam" id="PF00657">
    <property type="entry name" value="Lipase_GDSL"/>
    <property type="match status" value="1"/>
</dbReference>
<dbReference type="CDD" id="cd01837">
    <property type="entry name" value="SGNH_plant_lipase_like"/>
    <property type="match status" value="1"/>
</dbReference>
<evidence type="ECO:0000313" key="6">
    <source>
        <dbReference type="Proteomes" id="UP001174677"/>
    </source>
</evidence>
<sequence>MALTSSSSFLCFHMLMLTLFSLISAETTLQVPAIFIFGDSTFDVGTNNFLNDSQAKANFPYNGIDFPYSVPTGRFSNGYNSADQIVRQFGYKRSPPPFFFLLNRSSSFKKRILQGVNFASGGSGILESTGSDAFKMVIPLREQIQQFSTVRDNISALLGPENNAMLLSQSLFLISVGSNDIFDYQRNTSAKMTVQEFLDILQETYQNHLQKLYDLGARKFGIVGIPALGCCPFERFIRKTGDCVKELNDLAQAFFNATETILIKLSSQFVAMKYSLGNSYTMTLDIIDNPLAFGFKEVKQACCGNGNFNGGAPCNASANLCPDRQEYLFWDWFHPSEAASRLAALTLFGGEVRYVTPMNFSRLVQTT</sequence>